<dbReference type="OrthoDB" id="3549294at2759"/>
<dbReference type="VEuPathDB" id="FungiDB:BO97DRAFT_430721"/>
<evidence type="ECO:0000313" key="1">
    <source>
        <dbReference type="EMBL" id="RAL17789.1"/>
    </source>
</evidence>
<name>A0A395IDD3_ASPHC</name>
<dbReference type="GeneID" id="37201747"/>
<sequence>MVVEVTPSVSFSLTHCDDKLELAGGYETQISDSAPLTEWPGTQGLSGYDEGNYLAVLFVAWAYILSARWAELLEASTNQRRDYKYITVGNLENASRTELCDVPIDLGPGVEESEAEWWNAIFSSGRGGATTTKYKESVYHSPWAVSASQQVGSSMAENISMASAEPPSSKVALEYLTRFCSYHRLYGQCLAALAGVLYMPLLSEIQYMALSSNVWGMRSLLCGTFFNADIECNLVSAWLNPAFAIIDPLRDPKLGSLWLGASLVGIVKSTLRDIRIGLTALNLNAGAWTGTEQSFLTSQPQATDRETIYREDECRLLFLAGSEGHNRVPSWPWKPFGETRLCDTELTIRRHAHCGCHLLNYRTWVWTLSNGKEIEDPGNLGFVSLNDSMKSQLLSEAATREIFGWLRSTGYPANDKPVYQHSWIDIESSDRDPMDDSESDSTGVFALRISAGPCLARICRHIH</sequence>
<gene>
    <name evidence="1" type="ORF">BO97DRAFT_430721</name>
</gene>
<dbReference type="STRING" id="1450537.A0A395IDD3"/>
<reference evidence="1 2" key="1">
    <citation type="submission" date="2018-02" db="EMBL/GenBank/DDBJ databases">
        <title>The genomes of Aspergillus section Nigri reveals drivers in fungal speciation.</title>
        <authorList>
            <consortium name="DOE Joint Genome Institute"/>
            <person name="Vesth T.C."/>
            <person name="Nybo J."/>
            <person name="Theobald S."/>
            <person name="Brandl J."/>
            <person name="Frisvad J.C."/>
            <person name="Nielsen K.F."/>
            <person name="Lyhne E.K."/>
            <person name="Kogle M.E."/>
            <person name="Kuo A."/>
            <person name="Riley R."/>
            <person name="Clum A."/>
            <person name="Nolan M."/>
            <person name="Lipzen A."/>
            <person name="Salamov A."/>
            <person name="Henrissat B."/>
            <person name="Wiebenga A."/>
            <person name="De vries R.P."/>
            <person name="Grigoriev I.V."/>
            <person name="Mortensen U.H."/>
            <person name="Andersen M.R."/>
            <person name="Baker S.E."/>
        </authorList>
    </citation>
    <scope>NUCLEOTIDE SEQUENCE [LARGE SCALE GENOMIC DNA]</scope>
    <source>
        <strain evidence="1 2">CBS 101889</strain>
    </source>
</reference>
<dbReference type="Proteomes" id="UP000248961">
    <property type="component" value="Unassembled WGS sequence"/>
</dbReference>
<dbReference type="RefSeq" id="XP_025556943.1">
    <property type="nucleotide sequence ID" value="XM_025697458.1"/>
</dbReference>
<proteinExistence type="predicted"/>
<protein>
    <submittedName>
        <fullName evidence="1">Uncharacterized protein</fullName>
    </submittedName>
</protein>
<dbReference type="EMBL" id="KZ824267">
    <property type="protein sequence ID" value="RAL17789.1"/>
    <property type="molecule type" value="Genomic_DNA"/>
</dbReference>
<accession>A0A395IDD3</accession>
<organism evidence="1 2">
    <name type="scientific">Aspergillus homomorphus (strain CBS 101889)</name>
    <dbReference type="NCBI Taxonomy" id="1450537"/>
    <lineage>
        <taxon>Eukaryota</taxon>
        <taxon>Fungi</taxon>
        <taxon>Dikarya</taxon>
        <taxon>Ascomycota</taxon>
        <taxon>Pezizomycotina</taxon>
        <taxon>Eurotiomycetes</taxon>
        <taxon>Eurotiomycetidae</taxon>
        <taxon>Eurotiales</taxon>
        <taxon>Aspergillaceae</taxon>
        <taxon>Aspergillus</taxon>
        <taxon>Aspergillus subgen. Circumdati</taxon>
    </lineage>
</organism>
<keyword evidence="2" id="KW-1185">Reference proteome</keyword>
<dbReference type="AlphaFoldDB" id="A0A395IDD3"/>
<evidence type="ECO:0000313" key="2">
    <source>
        <dbReference type="Proteomes" id="UP000248961"/>
    </source>
</evidence>